<dbReference type="EMBL" id="JACOFU010000008">
    <property type="protein sequence ID" value="MBC3833111.1"/>
    <property type="molecule type" value="Genomic_DNA"/>
</dbReference>
<dbReference type="Proteomes" id="UP000643610">
    <property type="component" value="Unassembled WGS sequence"/>
</dbReference>
<accession>A0ABR6XUD7</accession>
<sequence>MPALIGLAPLMRKAFAEEDMKPIAAGLLERAKNNPDDAHAYMDLATVLLLLGHRDTALSTQMLALQTQALYQIPSNTTAKLKLLVLMTNGDLMANTPVEFLVENSDIDLELWYVGAGIPAIHELPEHDVLLVAIGEADDKRDLLIDLQEILKNWHRPVLNLPIRIAELGRDRACHLLQPAAQLEMPTAARVSRQQMQALADGHIVLSDLITDTDFPIIARPLGSHAGQGLRKVMSVDAVADYLQAVPVEEFYIARFVDYRSADGLFRKYRIMLIDGQPFISHMGISTHWMIHYLNAGMTESAEKRVEEAHFMQNFETGFAQRHAQAFAEIHQRTGLDYVGIDCGETSDGKLLIFEVDSDMIVHAMDPIEMFPYKQEPMQKLFAAFRQLLIATAATNGSASTPSA</sequence>
<dbReference type="GO" id="GO:0016874">
    <property type="term" value="F:ligase activity"/>
    <property type="evidence" value="ECO:0007669"/>
    <property type="project" value="UniProtKB-KW"/>
</dbReference>
<gene>
    <name evidence="1" type="ORF">H8K33_16500</name>
</gene>
<dbReference type="SUPFAM" id="SSF56059">
    <property type="entry name" value="Glutathione synthetase ATP-binding domain-like"/>
    <property type="match status" value="1"/>
</dbReference>
<evidence type="ECO:0000313" key="2">
    <source>
        <dbReference type="Proteomes" id="UP000643610"/>
    </source>
</evidence>
<proteinExistence type="predicted"/>
<keyword evidence="1" id="KW-0436">Ligase</keyword>
<name>A0ABR6XUD7_9BURK</name>
<evidence type="ECO:0000313" key="1">
    <source>
        <dbReference type="EMBL" id="MBC3833111.1"/>
    </source>
</evidence>
<protein>
    <submittedName>
        <fullName evidence="1">RimK family alpha-L-glutamate ligase</fullName>
    </submittedName>
</protein>
<comment type="caution">
    <text evidence="1">The sequence shown here is derived from an EMBL/GenBank/DDBJ whole genome shotgun (WGS) entry which is preliminary data.</text>
</comment>
<keyword evidence="2" id="KW-1185">Reference proteome</keyword>
<organism evidence="1 2">
    <name type="scientific">Undibacterium amnicola</name>
    <dbReference type="NCBI Taxonomy" id="1834038"/>
    <lineage>
        <taxon>Bacteria</taxon>
        <taxon>Pseudomonadati</taxon>
        <taxon>Pseudomonadota</taxon>
        <taxon>Betaproteobacteria</taxon>
        <taxon>Burkholderiales</taxon>
        <taxon>Oxalobacteraceae</taxon>
        <taxon>Undibacterium</taxon>
    </lineage>
</organism>
<reference evidence="1 2" key="1">
    <citation type="submission" date="2020-08" db="EMBL/GenBank/DDBJ databases">
        <title>Novel species isolated from subtropical streams in China.</title>
        <authorList>
            <person name="Lu H."/>
        </authorList>
    </citation>
    <scope>NUCLEOTIDE SEQUENCE [LARGE SCALE GENOMIC DNA]</scope>
    <source>
        <strain evidence="1 2">KCTC 52442</strain>
    </source>
</reference>